<name>A0A9W8UHK2_AKAMU</name>
<sequence>MTADSSHRRVDQEPASSDGRDAALTLQAVYEPLKTTPSSTRFLTIQPANRPNDRISCKISETPFGELPAFKALSYQWGNEAATECIVLNGVECPVKQNLLDALHYLRRKWPAERFWIDALCINQADNNERSAQVRLMRTIFFRASAVIVWLGKDYEKYAPELPQLQRLGHGSMSKATSGAEAAMPNTTPTEAEATKAANEDDVSSLPLAKDLYQNGYWNRVWIVQEVGLAAELIVCFGDYAINWGGFIHLLTMHHVGNEGPLKLHEQRRRRYEGSCKLIQLLHDYKDAQCHDPKDKVYGLIGLAADARFFPIDYNKSRFEIWRDVMEFANQGKMLANDEIISTGSLVKYLLMGAGCEPLDQILRSYAPAEEAAALVNQPNSPKVFQVPAKALGCVRYIGPPPNEIVNDPMKQELWEAVVQACNTDDAGSAHAESDMLLRKMVMPGGPDLNGTCFTYSSVVQWSAGSHMGGGLESYHGQAVEKWQAKIEAPQYSSGSEKVQESLTEGVRLYQLDSFFRSKDWKMGVASSQVRLGDLICWVASSRMAIILRPQYNDRSNRWTLQAVGTAAVAKDLQGISPEAHRRRYKNFPQSRGYSDTSASLTVHLDATFLFILLESERIFKELD</sequence>
<accession>A0A9W8UHK2</accession>
<dbReference type="EMBL" id="JAJHUN010000010">
    <property type="protein sequence ID" value="KAJ4148521.1"/>
    <property type="molecule type" value="Genomic_DNA"/>
</dbReference>
<feature type="region of interest" description="Disordered" evidence="1">
    <location>
        <begin position="1"/>
        <end position="22"/>
    </location>
</feature>
<dbReference type="PANTHER" id="PTHR24148">
    <property type="entry name" value="ANKYRIN REPEAT DOMAIN-CONTAINING PROTEIN 39 HOMOLOG-RELATED"/>
    <property type="match status" value="1"/>
</dbReference>
<dbReference type="KEGG" id="amus:LMH87_002986"/>
<evidence type="ECO:0000313" key="4">
    <source>
        <dbReference type="Proteomes" id="UP001144673"/>
    </source>
</evidence>
<keyword evidence="4" id="KW-1185">Reference proteome</keyword>
<protein>
    <recommendedName>
        <fullName evidence="2">Heterokaryon incompatibility domain-containing protein</fullName>
    </recommendedName>
</protein>
<evidence type="ECO:0000313" key="3">
    <source>
        <dbReference type="EMBL" id="KAJ4148521.1"/>
    </source>
</evidence>
<dbReference type="GeneID" id="80890145"/>
<evidence type="ECO:0000259" key="2">
    <source>
        <dbReference type="Pfam" id="PF06985"/>
    </source>
</evidence>
<dbReference type="Proteomes" id="UP001144673">
    <property type="component" value="Chromosome 3"/>
</dbReference>
<feature type="domain" description="Heterokaryon incompatibility" evidence="2">
    <location>
        <begin position="70"/>
        <end position="226"/>
    </location>
</feature>
<proteinExistence type="predicted"/>
<dbReference type="RefSeq" id="XP_056051462.1">
    <property type="nucleotide sequence ID" value="XM_056194534.1"/>
</dbReference>
<dbReference type="AlphaFoldDB" id="A0A9W8UHK2"/>
<dbReference type="Pfam" id="PF06985">
    <property type="entry name" value="HET"/>
    <property type="match status" value="1"/>
</dbReference>
<comment type="caution">
    <text evidence="3">The sequence shown here is derived from an EMBL/GenBank/DDBJ whole genome shotgun (WGS) entry which is preliminary data.</text>
</comment>
<reference evidence="3" key="1">
    <citation type="journal article" date="2023" name="Access Microbiol">
        <title>De-novo genome assembly for Akanthomyces muscarius, a biocontrol agent of insect agricultural pests.</title>
        <authorList>
            <person name="Erdos Z."/>
            <person name="Studholme D.J."/>
            <person name="Raymond B."/>
            <person name="Sharma M."/>
        </authorList>
    </citation>
    <scope>NUCLEOTIDE SEQUENCE</scope>
    <source>
        <strain evidence="3">Ve6</strain>
    </source>
</reference>
<feature type="region of interest" description="Disordered" evidence="1">
    <location>
        <begin position="176"/>
        <end position="200"/>
    </location>
</feature>
<evidence type="ECO:0000256" key="1">
    <source>
        <dbReference type="SAM" id="MobiDB-lite"/>
    </source>
</evidence>
<organism evidence="3 4">
    <name type="scientific">Akanthomyces muscarius</name>
    <name type="common">Entomopathogenic fungus</name>
    <name type="synonym">Lecanicillium muscarium</name>
    <dbReference type="NCBI Taxonomy" id="2231603"/>
    <lineage>
        <taxon>Eukaryota</taxon>
        <taxon>Fungi</taxon>
        <taxon>Dikarya</taxon>
        <taxon>Ascomycota</taxon>
        <taxon>Pezizomycotina</taxon>
        <taxon>Sordariomycetes</taxon>
        <taxon>Hypocreomycetidae</taxon>
        <taxon>Hypocreales</taxon>
        <taxon>Cordycipitaceae</taxon>
        <taxon>Akanthomyces</taxon>
    </lineage>
</organism>
<dbReference type="PANTHER" id="PTHR24148:SF73">
    <property type="entry name" value="HET DOMAIN PROTEIN (AFU_ORTHOLOGUE AFUA_8G01020)"/>
    <property type="match status" value="1"/>
</dbReference>
<gene>
    <name evidence="3" type="ORF">LMH87_002986</name>
</gene>
<feature type="compositionally biased region" description="Low complexity" evidence="1">
    <location>
        <begin position="180"/>
        <end position="197"/>
    </location>
</feature>
<feature type="compositionally biased region" description="Basic and acidic residues" evidence="1">
    <location>
        <begin position="1"/>
        <end position="12"/>
    </location>
</feature>
<dbReference type="InterPro" id="IPR010730">
    <property type="entry name" value="HET"/>
</dbReference>
<dbReference type="InterPro" id="IPR052895">
    <property type="entry name" value="HetReg/Transcr_Mod"/>
</dbReference>